<gene>
    <name evidence="1" type="ORF">CGGC5_v006243</name>
</gene>
<dbReference type="RefSeq" id="XP_031880227.1">
    <property type="nucleotide sequence ID" value="XM_032022906.1"/>
</dbReference>
<dbReference type="Proteomes" id="UP000011096">
    <property type="component" value="Unassembled WGS sequence"/>
</dbReference>
<dbReference type="InParanoid" id="A0A7J6JBQ3"/>
<dbReference type="EMBL" id="ANPB02000003">
    <property type="protein sequence ID" value="KAF4487211.1"/>
    <property type="molecule type" value="Genomic_DNA"/>
</dbReference>
<comment type="caution">
    <text evidence="1">The sequence shown here is derived from an EMBL/GenBank/DDBJ whole genome shotgun (WGS) entry which is preliminary data.</text>
</comment>
<reference evidence="1 2" key="2">
    <citation type="submission" date="2020-04" db="EMBL/GenBank/DDBJ databases">
        <title>Genome sequencing and assembly of multiple isolates from the Colletotrichum gloeosporioides species complex.</title>
        <authorList>
            <person name="Gan P."/>
            <person name="Shirasu K."/>
        </authorList>
    </citation>
    <scope>NUCLEOTIDE SEQUENCE [LARGE SCALE GENOMIC DNA]</scope>
    <source>
        <strain evidence="1 2">Nara gc5</strain>
    </source>
</reference>
<keyword evidence="2" id="KW-1185">Reference proteome</keyword>
<proteinExistence type="predicted"/>
<evidence type="ECO:0000313" key="1">
    <source>
        <dbReference type="EMBL" id="KAF4487211.1"/>
    </source>
</evidence>
<dbReference type="AlphaFoldDB" id="A0A7J6JBQ3"/>
<sequence length="209" mass="22431">MIESRIGVPTKVWVVEVSAVSVGVGNRPEGTPTEALLGGLLGRIFEGFVGELATRLPGVPVPEVLNELMLRLLDGSMARALDGPIRRLLRRVLWTLLEVDEAGFRGDEEELAGKLICDVGALPELRSAPVEDWIVTTLVTGTDVDMGVEGALLAELVVVDDDGVCSSVETTLEDEFVKRKDMEIPVLEILGVDDATDVVEKTLDNSGVL</sequence>
<evidence type="ECO:0000313" key="2">
    <source>
        <dbReference type="Proteomes" id="UP000011096"/>
    </source>
</evidence>
<name>A0A7J6JBQ3_COLFN</name>
<reference evidence="1 2" key="1">
    <citation type="submission" date="2012-08" db="EMBL/GenBank/DDBJ databases">
        <authorList>
            <person name="Gan P.H.P."/>
            <person name="Ikeda K."/>
            <person name="Irieda H."/>
            <person name="Narusaka M."/>
            <person name="O'Connell R.J."/>
            <person name="Narusaka Y."/>
            <person name="Takano Y."/>
            <person name="Kubo Y."/>
            <person name="Shirasu K."/>
        </authorList>
    </citation>
    <scope>NUCLEOTIDE SEQUENCE [LARGE SCALE GENOMIC DNA]</scope>
    <source>
        <strain evidence="1 2">Nara gc5</strain>
    </source>
</reference>
<organism evidence="1 2">
    <name type="scientific">Colletotrichum fructicola (strain Nara gc5)</name>
    <name type="common">Anthracnose fungus</name>
    <name type="synonym">Colletotrichum gloeosporioides (strain Nara gc5)</name>
    <dbReference type="NCBI Taxonomy" id="1213859"/>
    <lineage>
        <taxon>Eukaryota</taxon>
        <taxon>Fungi</taxon>
        <taxon>Dikarya</taxon>
        <taxon>Ascomycota</taxon>
        <taxon>Pezizomycotina</taxon>
        <taxon>Sordariomycetes</taxon>
        <taxon>Hypocreomycetidae</taxon>
        <taxon>Glomerellales</taxon>
        <taxon>Glomerellaceae</taxon>
        <taxon>Colletotrichum</taxon>
        <taxon>Colletotrichum gloeosporioides species complex</taxon>
    </lineage>
</organism>
<dbReference type="GeneID" id="43607098"/>
<protein>
    <submittedName>
        <fullName evidence="1">Uncharacterized protein</fullName>
    </submittedName>
</protein>
<accession>A0A7J6JBQ3</accession>